<reference evidence="1 2" key="1">
    <citation type="submission" date="2019-07" db="EMBL/GenBank/DDBJ databases">
        <authorList>
            <person name="Mohale T."/>
        </authorList>
    </citation>
    <scope>NUCLEOTIDE SEQUENCE [LARGE SCALE GENOMIC DNA]</scope>
    <source>
        <strain evidence="1 2">NTPn 126</strain>
    </source>
</reference>
<feature type="non-terminal residue" evidence="1">
    <location>
        <position position="32"/>
    </location>
</feature>
<dbReference type="EMBL" id="VMWH01000177">
    <property type="protein sequence ID" value="TVW82483.1"/>
    <property type="molecule type" value="Genomic_DNA"/>
</dbReference>
<evidence type="ECO:0000313" key="2">
    <source>
        <dbReference type="Proteomes" id="UP000320896"/>
    </source>
</evidence>
<protein>
    <submittedName>
        <fullName evidence="1">Glycyl-radical enzyme activating protein</fullName>
    </submittedName>
</protein>
<dbReference type="Proteomes" id="UP000320896">
    <property type="component" value="Unassembled WGS sequence"/>
</dbReference>
<sequence>MEISKGIIFNIQHFSIHDGPGIRTTVFLKGCP</sequence>
<gene>
    <name evidence="1" type="ORF">AZJ70_10585</name>
</gene>
<name>A0A558ZYS2_STREE</name>
<dbReference type="InterPro" id="IPR013785">
    <property type="entry name" value="Aldolase_TIM"/>
</dbReference>
<accession>A0A558ZYS2</accession>
<dbReference type="AlphaFoldDB" id="A0A558ZYS2"/>
<dbReference type="Gene3D" id="3.20.20.70">
    <property type="entry name" value="Aldolase class I"/>
    <property type="match status" value="1"/>
</dbReference>
<organism evidence="1 2">
    <name type="scientific">Streptococcus pneumoniae</name>
    <dbReference type="NCBI Taxonomy" id="1313"/>
    <lineage>
        <taxon>Bacteria</taxon>
        <taxon>Bacillati</taxon>
        <taxon>Bacillota</taxon>
        <taxon>Bacilli</taxon>
        <taxon>Lactobacillales</taxon>
        <taxon>Streptococcaceae</taxon>
        <taxon>Streptococcus</taxon>
    </lineage>
</organism>
<proteinExistence type="predicted"/>
<evidence type="ECO:0000313" key="1">
    <source>
        <dbReference type="EMBL" id="TVW82483.1"/>
    </source>
</evidence>
<comment type="caution">
    <text evidence="1">The sequence shown here is derived from an EMBL/GenBank/DDBJ whole genome shotgun (WGS) entry which is preliminary data.</text>
</comment>